<dbReference type="GO" id="GO:0071897">
    <property type="term" value="P:DNA biosynthetic process"/>
    <property type="evidence" value="ECO:0007669"/>
    <property type="project" value="UniProtKB-KW"/>
</dbReference>
<evidence type="ECO:0000256" key="12">
    <source>
        <dbReference type="ARBA" id="ARBA00047754"/>
    </source>
</evidence>
<dbReference type="EMBL" id="JAABLQ010000001">
    <property type="protein sequence ID" value="NBN77923.1"/>
    <property type="molecule type" value="Genomic_DNA"/>
</dbReference>
<feature type="domain" description="Ribonucleotide reductase class II vitamin B12-dependent N-terminal" evidence="16">
    <location>
        <begin position="22"/>
        <end position="147"/>
    </location>
</feature>
<keyword evidence="6 13" id="KW-0237">DNA synthesis</keyword>
<dbReference type="SUPFAM" id="SSF51998">
    <property type="entry name" value="PFL-like glycyl radical enzymes"/>
    <property type="match status" value="1"/>
</dbReference>
<evidence type="ECO:0000256" key="9">
    <source>
        <dbReference type="ARBA" id="ARBA00023157"/>
    </source>
</evidence>
<evidence type="ECO:0000256" key="13">
    <source>
        <dbReference type="RuleBase" id="RU364064"/>
    </source>
</evidence>
<dbReference type="PANTHER" id="PTHR43371:SF1">
    <property type="entry name" value="RIBONUCLEOSIDE-DIPHOSPHATE REDUCTASE"/>
    <property type="match status" value="1"/>
</dbReference>
<feature type="region of interest" description="Disordered" evidence="14">
    <location>
        <begin position="922"/>
        <end position="968"/>
    </location>
</feature>
<evidence type="ECO:0000259" key="15">
    <source>
        <dbReference type="Pfam" id="PF02867"/>
    </source>
</evidence>
<dbReference type="EC" id="1.17.4.1" evidence="3 13"/>
<keyword evidence="5 13" id="KW-0846">Cobalamin</keyword>
<dbReference type="NCBIfam" id="TIGR02504">
    <property type="entry name" value="NrdJ_Z"/>
    <property type="match status" value="1"/>
</dbReference>
<evidence type="ECO:0000256" key="7">
    <source>
        <dbReference type="ARBA" id="ARBA00022741"/>
    </source>
</evidence>
<dbReference type="PANTHER" id="PTHR43371">
    <property type="entry name" value="VITAMIN B12-DEPENDENT RIBONUCLEOTIDE REDUCTASE"/>
    <property type="match status" value="1"/>
</dbReference>
<feature type="compositionally biased region" description="Basic and acidic residues" evidence="14">
    <location>
        <begin position="940"/>
        <end position="962"/>
    </location>
</feature>
<evidence type="ECO:0000256" key="2">
    <source>
        <dbReference type="ARBA" id="ARBA00007405"/>
    </source>
</evidence>
<evidence type="ECO:0000256" key="11">
    <source>
        <dbReference type="ARBA" id="ARBA00025437"/>
    </source>
</evidence>
<dbReference type="Pfam" id="PF02867">
    <property type="entry name" value="Ribonuc_red_lgC"/>
    <property type="match status" value="2"/>
</dbReference>
<evidence type="ECO:0000256" key="1">
    <source>
        <dbReference type="ARBA" id="ARBA00001922"/>
    </source>
</evidence>
<dbReference type="InterPro" id="IPR050862">
    <property type="entry name" value="RdRp_reductase_class-2"/>
</dbReference>
<keyword evidence="7 13" id="KW-0547">Nucleotide-binding</keyword>
<evidence type="ECO:0000256" key="4">
    <source>
        <dbReference type="ARBA" id="ARBA00014409"/>
    </source>
</evidence>
<evidence type="ECO:0000256" key="6">
    <source>
        <dbReference type="ARBA" id="ARBA00022634"/>
    </source>
</evidence>
<dbReference type="GO" id="GO:0031419">
    <property type="term" value="F:cobalamin binding"/>
    <property type="evidence" value="ECO:0007669"/>
    <property type="project" value="UniProtKB-KW"/>
</dbReference>
<protein>
    <recommendedName>
        <fullName evidence="4 13">Vitamin B12-dependent ribonucleotide reductase</fullName>
        <ecNumber evidence="3 13">1.17.4.1</ecNumber>
    </recommendedName>
</protein>
<evidence type="ECO:0000256" key="10">
    <source>
        <dbReference type="ARBA" id="ARBA00023285"/>
    </source>
</evidence>
<name>A0A7X5F1D6_9HYPH</name>
<comment type="cofactor">
    <cofactor evidence="1 13">
        <name>adenosylcob(III)alamin</name>
        <dbReference type="ChEBI" id="CHEBI:18408"/>
    </cofactor>
</comment>
<evidence type="ECO:0000313" key="18">
    <source>
        <dbReference type="Proteomes" id="UP000586722"/>
    </source>
</evidence>
<dbReference type="Gene3D" id="3.20.70.20">
    <property type="match status" value="3"/>
</dbReference>
<evidence type="ECO:0000256" key="5">
    <source>
        <dbReference type="ARBA" id="ARBA00022628"/>
    </source>
</evidence>
<gene>
    <name evidence="17" type="ORF">GWI72_06530</name>
</gene>
<dbReference type="AlphaFoldDB" id="A0A7X5F1D6"/>
<evidence type="ECO:0000256" key="3">
    <source>
        <dbReference type="ARBA" id="ARBA00012274"/>
    </source>
</evidence>
<evidence type="ECO:0000256" key="8">
    <source>
        <dbReference type="ARBA" id="ARBA00023002"/>
    </source>
</evidence>
<dbReference type="Pfam" id="PF08471">
    <property type="entry name" value="Ribonuc_red_2_N"/>
    <property type="match status" value="1"/>
</dbReference>
<comment type="caution">
    <text evidence="17">The sequence shown here is derived from an EMBL/GenBank/DDBJ whole genome shotgun (WGS) entry which is preliminary data.</text>
</comment>
<keyword evidence="10 13" id="KW-0170">Cobalt</keyword>
<keyword evidence="18" id="KW-1185">Reference proteome</keyword>
<dbReference type="InterPro" id="IPR013344">
    <property type="entry name" value="RNR_NrdJ/NrdZ"/>
</dbReference>
<organism evidence="17 18">
    <name type="scientific">Pannonibacter tanglangensis</name>
    <dbReference type="NCBI Taxonomy" id="2750084"/>
    <lineage>
        <taxon>Bacteria</taxon>
        <taxon>Pseudomonadati</taxon>
        <taxon>Pseudomonadota</taxon>
        <taxon>Alphaproteobacteria</taxon>
        <taxon>Hyphomicrobiales</taxon>
        <taxon>Stappiaceae</taxon>
        <taxon>Pannonibacter</taxon>
    </lineage>
</organism>
<comment type="function">
    <text evidence="11 13">Catalyzes the reduction of ribonucleotides to deoxyribonucleotides. May function to provide a pool of deoxyribonucleotide precursors for DNA repair during oxygen limitation and/or for immediate growth after restoration of oxygen.</text>
</comment>
<dbReference type="GO" id="GO:0050897">
    <property type="term" value="F:cobalt ion binding"/>
    <property type="evidence" value="ECO:0007669"/>
    <property type="project" value="InterPro"/>
</dbReference>
<evidence type="ECO:0000313" key="17">
    <source>
        <dbReference type="EMBL" id="NBN77923.1"/>
    </source>
</evidence>
<feature type="domain" description="Ribonucleotide reductase large subunit C-terminal" evidence="15">
    <location>
        <begin position="827"/>
        <end position="912"/>
    </location>
</feature>
<feature type="domain" description="Ribonucleotide reductase large subunit C-terminal" evidence="15">
    <location>
        <begin position="199"/>
        <end position="734"/>
    </location>
</feature>
<dbReference type="CDD" id="cd02888">
    <property type="entry name" value="RNR_II_dimer"/>
    <property type="match status" value="1"/>
</dbReference>
<accession>A0A7X5F1D6</accession>
<reference evidence="18" key="1">
    <citation type="submission" date="2020-01" db="EMBL/GenBank/DDBJ databases">
        <authorList>
            <person name="Fang Y."/>
            <person name="Sun R."/>
            <person name="Nie L."/>
            <person name="He J."/>
            <person name="Hao L."/>
            <person name="Wang L."/>
            <person name="Su S."/>
            <person name="Lv E."/>
            <person name="Zhang Z."/>
            <person name="Xie R."/>
            <person name="Liu H."/>
        </authorList>
    </citation>
    <scope>NUCLEOTIDE SEQUENCE [LARGE SCALE GENOMIC DNA]</scope>
    <source>
        <strain evidence="18">XCT-53</strain>
    </source>
</reference>
<comment type="similarity">
    <text evidence="2 13">Belongs to the ribonucleoside diphosphate reductase class-2 family.</text>
</comment>
<evidence type="ECO:0000256" key="14">
    <source>
        <dbReference type="SAM" id="MobiDB-lite"/>
    </source>
</evidence>
<keyword evidence="9" id="KW-1015">Disulfide bond</keyword>
<dbReference type="RefSeq" id="WP_161708171.1">
    <property type="nucleotide sequence ID" value="NZ_JAABLQ010000001.1"/>
</dbReference>
<sequence>MRIERLFTRDGADAYSGISFRSHTSEMRTHDGRVLSRLEDIEVPAQFSQVAADVLCQKYLRRRGVPMRLKRIAEPGVPVWLQRQEADHAALAALPESLRSGGETSARQAFDRLAGAWTYWGWKTGTFADETEARIFHDEMRAMMALQVGAPNSPQWFNAGLHWAYGITGEAQGHWTIDLATGQPVPSTSAYERPQVHASIILSVADDLVKENGIMDLWVREARLFKYGSGVGSNFSRLRGAGEPLDHGGRSAGLLSFLKVGDVAAGSLRGGATTRAAAKMVVVDIDHPDIEAFIDWKVQEEEKVAALVAGSRLARERLQRLVGLIDRLHARPVTEAAFRRELDQALAEARAAQIPDSYIQRIIQHARQGGSGLELRAYDINWDSEAYRTVSGQNANNSVRVPDRFMAAVEADGPWSLTGRTGSGNGRSVPARALWQRIARAAWASADPGLQFDDAINAWHTAPAGGRINGSNSCSEFMFLDDSACVLASLNLMAFRQPDGRIDVPRLRHAVRLWTVSLDISTSMAQHPSRAVAETTHAYRPLGLGYANLGGLLMSLGLGYDSEAGRALAAALTAVLTGTAYATSADLAARLGPFPALAQNAAAMTRVLANHQRAARGETDLAAYDGLTRLPQPLQRDAVPDCALAEAAVTAFDAALTLGASHGWRNAQVSLIAPTGTIGLVMDCATTGIEPDFALVKCKTLAGGGFFKIINAMVPAALRRLGYQEHEVRDIVAHVVGRGTLAQAPAINLAALAAKGLSQASLERLDAALPNASHLRDVLTPAVLGLEAVAAALGLSPETVAQPGFDLVQALGFSRRELDLASAHACGMQSIEGAPHLRPEHLAVFDCATPCGRSGSRALSVDSHILMMAAAQPFLSGAISKTVNLPRQATVADCERAYRLAHDLGLKAIALYRDGSKLSQPLSVSASQQDPLAELLAPDRPGERATGDRGTGDRIAGDRVAGDRMASG</sequence>
<dbReference type="InterPro" id="IPR013678">
    <property type="entry name" value="RNR_2_N"/>
</dbReference>
<evidence type="ECO:0000259" key="16">
    <source>
        <dbReference type="Pfam" id="PF08471"/>
    </source>
</evidence>
<comment type="catalytic activity">
    <reaction evidence="12 13">
        <text>a 2'-deoxyribonucleoside 5'-diphosphate + [thioredoxin]-disulfide + H2O = a ribonucleoside 5'-diphosphate + [thioredoxin]-dithiol</text>
        <dbReference type="Rhea" id="RHEA:23252"/>
        <dbReference type="Rhea" id="RHEA-COMP:10698"/>
        <dbReference type="Rhea" id="RHEA-COMP:10700"/>
        <dbReference type="ChEBI" id="CHEBI:15377"/>
        <dbReference type="ChEBI" id="CHEBI:29950"/>
        <dbReference type="ChEBI" id="CHEBI:50058"/>
        <dbReference type="ChEBI" id="CHEBI:57930"/>
        <dbReference type="ChEBI" id="CHEBI:73316"/>
        <dbReference type="EC" id="1.17.4.1"/>
    </reaction>
</comment>
<dbReference type="InterPro" id="IPR000788">
    <property type="entry name" value="RNR_lg_C"/>
</dbReference>
<dbReference type="PRINTS" id="PR01183">
    <property type="entry name" value="RIBORDTASEM1"/>
</dbReference>
<proteinExistence type="inferred from homology"/>
<keyword evidence="8 13" id="KW-0560">Oxidoreductase</keyword>
<dbReference type="GO" id="GO:0004748">
    <property type="term" value="F:ribonucleoside-diphosphate reductase activity, thioredoxin disulfide as acceptor"/>
    <property type="evidence" value="ECO:0007669"/>
    <property type="project" value="UniProtKB-EC"/>
</dbReference>
<dbReference type="GO" id="GO:0000166">
    <property type="term" value="F:nucleotide binding"/>
    <property type="evidence" value="ECO:0007669"/>
    <property type="project" value="UniProtKB-KW"/>
</dbReference>
<dbReference type="Proteomes" id="UP000586722">
    <property type="component" value="Unassembled WGS sequence"/>
</dbReference>